<gene>
    <name evidence="1" type="ORF">Indivirus_3_31</name>
</gene>
<organism evidence="1">
    <name type="scientific">Indivirus ILV1</name>
    <dbReference type="NCBI Taxonomy" id="1977633"/>
    <lineage>
        <taxon>Viruses</taxon>
        <taxon>Varidnaviria</taxon>
        <taxon>Bamfordvirae</taxon>
        <taxon>Nucleocytoviricota</taxon>
        <taxon>Megaviricetes</taxon>
        <taxon>Imitervirales</taxon>
        <taxon>Mimiviridae</taxon>
        <taxon>Klosneuvirinae</taxon>
        <taxon>Indivirus</taxon>
    </lineage>
</organism>
<protein>
    <submittedName>
        <fullName evidence="1">Uncharacterized protein</fullName>
    </submittedName>
</protein>
<accession>A0A1V0SDJ9</accession>
<proteinExistence type="predicted"/>
<dbReference type="EMBL" id="KY684087">
    <property type="protein sequence ID" value="ARF09782.1"/>
    <property type="molecule type" value="Genomic_DNA"/>
</dbReference>
<evidence type="ECO:0000313" key="1">
    <source>
        <dbReference type="EMBL" id="ARF09782.1"/>
    </source>
</evidence>
<name>A0A1V0SDJ9_9VIRU</name>
<reference evidence="1" key="1">
    <citation type="journal article" date="2017" name="Science">
        <title>Giant viruses with an expanded complement of translation system components.</title>
        <authorList>
            <person name="Schulz F."/>
            <person name="Yutin N."/>
            <person name="Ivanova N.N."/>
            <person name="Ortega D.R."/>
            <person name="Lee T.K."/>
            <person name="Vierheilig J."/>
            <person name="Daims H."/>
            <person name="Horn M."/>
            <person name="Wagner M."/>
            <person name="Jensen G.J."/>
            <person name="Kyrpides N.C."/>
            <person name="Koonin E.V."/>
            <person name="Woyke T."/>
        </authorList>
    </citation>
    <scope>NUCLEOTIDE SEQUENCE</scope>
    <source>
        <strain evidence="1">ILV1</strain>
    </source>
</reference>
<sequence length="146" mass="16942">MQTDIYIVDKISKSGSPIFNIINENSIINKVKSFKPKYKNEYTIYVHNNLYLIIDIKSKIRTCKKIENIETALSDNILYTTSKITNLSLDSFPIINNYDDSFNRVIVTYDNNISLVNDIINNKKIISFLRIENNIDSSIQIIDKLQ</sequence>